<dbReference type="InterPro" id="IPR006944">
    <property type="entry name" value="Phage/GTA_portal"/>
</dbReference>
<evidence type="ECO:0000256" key="2">
    <source>
        <dbReference type="ARBA" id="ARBA00023009"/>
    </source>
</evidence>
<evidence type="ECO:0000313" key="6">
    <source>
        <dbReference type="Proteomes" id="UP000464827"/>
    </source>
</evidence>
<evidence type="ECO:0000256" key="1">
    <source>
        <dbReference type="ARBA" id="ARBA00022950"/>
    </source>
</evidence>
<feature type="compositionally biased region" description="Acidic residues" evidence="4">
    <location>
        <begin position="384"/>
        <end position="397"/>
    </location>
</feature>
<dbReference type="EMBL" id="MN882554">
    <property type="protein sequence ID" value="QHJ73816.2"/>
    <property type="molecule type" value="Genomic_DNA"/>
</dbReference>
<feature type="compositionally biased region" description="Low complexity" evidence="4">
    <location>
        <begin position="398"/>
        <end position="409"/>
    </location>
</feature>
<evidence type="ECO:0000256" key="4">
    <source>
        <dbReference type="SAM" id="MobiDB-lite"/>
    </source>
</evidence>
<dbReference type="Proteomes" id="UP000464827">
    <property type="component" value="Segment"/>
</dbReference>
<feature type="region of interest" description="Disordered" evidence="4">
    <location>
        <begin position="376"/>
        <end position="409"/>
    </location>
</feature>
<dbReference type="Pfam" id="PF04860">
    <property type="entry name" value="Phage_portal"/>
    <property type="match status" value="1"/>
</dbReference>
<name>A0A6B9STV3_9CAUD</name>
<reference evidence="5 6" key="1">
    <citation type="submission" date="2019-12" db="EMBL/GenBank/DDBJ databases">
        <title>The Isolation and Genome Sequencing of Six Novel Lytic Bacteriophages from the Rumen Active Against Butyrivibrio fibrisolvens.</title>
        <authorList>
            <person name="Friedersdorff J.C.A."/>
            <person name="Kingston-Smith A.H."/>
            <person name="Pachebat J.A."/>
            <person name="Rooke D."/>
            <person name="Creevey C.J."/>
        </authorList>
    </citation>
    <scope>NUCLEOTIDE SEQUENCE [LARGE SCALE GENOMIC DNA]</scope>
</reference>
<keyword evidence="1" id="KW-0118">Viral capsid assembly</keyword>
<evidence type="ECO:0000256" key="3">
    <source>
        <dbReference type="ARBA" id="ARBA00023219"/>
    </source>
</evidence>
<keyword evidence="2" id="KW-1162">Viral penetration into host cytoplasm</keyword>
<evidence type="ECO:0000313" key="5">
    <source>
        <dbReference type="EMBL" id="QHJ73816.2"/>
    </source>
</evidence>
<keyword evidence="1" id="KW-1188">Viral release from host cell</keyword>
<proteinExistence type="predicted"/>
<keyword evidence="3" id="KW-0231">Viral genome packaging</keyword>
<sequence length="409" mass="46840">MGLFDYIFKKKNEAILGEYFKMLNTYSPVFTTYDGGVYEMDLTRTAINSFATHCSKLKPEMSGSAHRKLQRALEFKPNYFTDTPKFIARIATILECEHTCFIAPVEDKYGELVGFYPLLPSSCEVVDVKGQLYLRYTFSNGQRGAIEFERVGIMTSHQYRNDLFGESNTTLKPTMQLMQTSNEGIINAVKNSANIRFMAKVANMLKPEDIKKERERFTEDNLSAENTSGMIIYDSKFADLKQVESKPYTPNALQTQQINENVCTHFGTNMHILQNDFTEEQWNAYYEGKIEPFAIQLSIVLSNMVYTDRELATGNMITFSANRLQYASNNTKLQVSTQLFDRALINRNTVMDIWNMPHVEDGDKYYIRKEYTEVTKLDNGSSDDNTDVNEPQDEPAEDTTTPTDEGVQE</sequence>
<accession>A0A6B9STV3</accession>
<organism evidence="5 6">
    <name type="scientific">Butyrivibrio phage Idris</name>
    <dbReference type="NCBI Taxonomy" id="2696360"/>
    <lineage>
        <taxon>Viruses</taxon>
        <taxon>Duplodnaviria</taxon>
        <taxon>Heunggongvirae</taxon>
        <taxon>Uroviricota</taxon>
        <taxon>Caudoviricetes</taxon>
        <taxon>Arawnvirus</taxon>
        <taxon>Arawnvirus arawn</taxon>
    </lineage>
</organism>
<keyword evidence="2" id="KW-1171">Viral genome ejection through host cell envelope</keyword>
<protein>
    <submittedName>
        <fullName evidence="5">Portal protein</fullName>
    </submittedName>
</protein>
<keyword evidence="2" id="KW-1160">Virus entry into host cell</keyword>